<dbReference type="RefSeq" id="WP_367635970.1">
    <property type="nucleotide sequence ID" value="NZ_JBFNQN010000001.1"/>
</dbReference>
<dbReference type="EMBL" id="JBFNQN010000001">
    <property type="protein sequence ID" value="MEW9263383.1"/>
    <property type="molecule type" value="Genomic_DNA"/>
</dbReference>
<proteinExistence type="predicted"/>
<name>A0ABV3P199_9ACTN</name>
<reference evidence="2 3" key="1">
    <citation type="submission" date="2024-07" db="EMBL/GenBank/DDBJ databases">
        <authorList>
            <person name="Thanompreechachai J."/>
            <person name="Duangmal K."/>
        </authorList>
    </citation>
    <scope>NUCLEOTIDE SEQUENCE [LARGE SCALE GENOMIC DNA]</scope>
    <source>
        <strain evidence="2 3">KCTC 19886</strain>
    </source>
</reference>
<keyword evidence="1" id="KW-0472">Membrane</keyword>
<feature type="transmembrane region" description="Helical" evidence="1">
    <location>
        <begin position="95"/>
        <end position="117"/>
    </location>
</feature>
<dbReference type="Proteomes" id="UP001555826">
    <property type="component" value="Unassembled WGS sequence"/>
</dbReference>
<feature type="transmembrane region" description="Helical" evidence="1">
    <location>
        <begin position="154"/>
        <end position="171"/>
    </location>
</feature>
<evidence type="ECO:0000256" key="1">
    <source>
        <dbReference type="SAM" id="Phobius"/>
    </source>
</evidence>
<protein>
    <recommendedName>
        <fullName evidence="4">DUF2567 domain-containing protein</fullName>
    </recommendedName>
</protein>
<accession>A0ABV3P199</accession>
<keyword evidence="3" id="KW-1185">Reference proteome</keyword>
<feature type="transmembrane region" description="Helical" evidence="1">
    <location>
        <begin position="64"/>
        <end position="83"/>
    </location>
</feature>
<organism evidence="2 3">
    <name type="scientific">Kineococcus endophyticus</name>
    <dbReference type="NCBI Taxonomy" id="1181883"/>
    <lineage>
        <taxon>Bacteria</taxon>
        <taxon>Bacillati</taxon>
        <taxon>Actinomycetota</taxon>
        <taxon>Actinomycetes</taxon>
        <taxon>Kineosporiales</taxon>
        <taxon>Kineosporiaceae</taxon>
        <taxon>Kineococcus</taxon>
    </lineage>
</organism>
<keyword evidence="1" id="KW-1133">Transmembrane helix</keyword>
<comment type="caution">
    <text evidence="2">The sequence shown here is derived from an EMBL/GenBank/DDBJ whole genome shotgun (WGS) entry which is preliminary data.</text>
</comment>
<evidence type="ECO:0008006" key="4">
    <source>
        <dbReference type="Google" id="ProtNLM"/>
    </source>
</evidence>
<gene>
    <name evidence="2" type="ORF">AB1207_01360</name>
</gene>
<sequence length="184" mass="18669">MRPLPWALLVATATPVGVVLVAGARVLRGDVDVTYGLGPGPEATAAPVLVDRLGWLTYTVGYDWALTAAALGCVLLAVCRWAPRPWQVAGLVRGAATAVAGVTGLVGLAAAVVVLVVSHAPLTPLQTQLSAPRDPEPGTMVATVVSLGTSFSDAAVPAVLGGTALLAAWWLTRRGAEPHRVAGS</sequence>
<evidence type="ECO:0000313" key="3">
    <source>
        <dbReference type="Proteomes" id="UP001555826"/>
    </source>
</evidence>
<keyword evidence="1" id="KW-0812">Transmembrane</keyword>
<evidence type="ECO:0000313" key="2">
    <source>
        <dbReference type="EMBL" id="MEW9263383.1"/>
    </source>
</evidence>